<feature type="transmembrane region" description="Helical" evidence="1">
    <location>
        <begin position="420"/>
        <end position="442"/>
    </location>
</feature>
<accession>A0A852TDV8</accession>
<keyword evidence="1" id="KW-0472">Membrane</keyword>
<protein>
    <submittedName>
        <fullName evidence="2">GPH family glycoside/pentoside/hexuronide:cation symporter/probable glucitol transport protein GutA</fullName>
    </submittedName>
</protein>
<dbReference type="InterPro" id="IPR036259">
    <property type="entry name" value="MFS_trans_sf"/>
</dbReference>
<sequence length="464" mass="50103">MANVVVQQTNDIVAPQTTEKLSFMTKLSYGFGEFSASVVWSLASSYLLFFYTDVFGIAGGVAAVILLVARVWDCFVDPILGLVMERTKSKHGRFRPYILYGALALCALNILTFYTPDLSTAGKVIYATITYLLLGTVHSVVNVPYGALATVMTRDTNERTNLNVYRGVFGQLAGILTGAAVMPLITFLGKGDQQNGFFYAAIVLSLVSAPLLILTFKNCKEVVTPAKEERPTIKESLKSVWSNKPVLLILTSLFIVLLGVFGRIGTIVYYAIYVLNRPDLIAVLFTILSVCGAIGAFGVSFIAKYFEKRTLLIGGSILMGLGWIGLYLTPVTNFTMIFILSAISCIPLGFSGLMVFSMVGDAIDESQLKTGVRADGAIYSFTSLVTKIASASVGALSAAILGAIGYVANTQQTPEVVNGINMLVNLGPGLLLIIGTIPLFFYHITKARAMRNTEELLKRQGLTM</sequence>
<dbReference type="InterPro" id="IPR039672">
    <property type="entry name" value="MFS_2"/>
</dbReference>
<name>A0A852TDV8_9BACI</name>
<reference evidence="3" key="1">
    <citation type="submission" date="2020-07" db="EMBL/GenBank/DDBJ databases">
        <authorList>
            <person name="Partida-Martinez L."/>
            <person name="Huntemann M."/>
            <person name="Clum A."/>
            <person name="Wang J."/>
            <person name="Palaniappan K."/>
            <person name="Ritter S."/>
            <person name="Chen I.-M."/>
            <person name="Stamatis D."/>
            <person name="Reddy T."/>
            <person name="O'Malley R."/>
            <person name="Daum C."/>
            <person name="Shapiro N."/>
            <person name="Ivanova N."/>
            <person name="Kyrpides N."/>
            <person name="Woyke T."/>
        </authorList>
    </citation>
    <scope>NUCLEOTIDE SEQUENCE [LARGE SCALE GENOMIC DNA]</scope>
    <source>
        <strain evidence="3">AT2.8</strain>
    </source>
</reference>
<dbReference type="EMBL" id="JACCBX010000006">
    <property type="protein sequence ID" value="NYE06381.1"/>
    <property type="molecule type" value="Genomic_DNA"/>
</dbReference>
<dbReference type="Proteomes" id="UP000548423">
    <property type="component" value="Unassembled WGS sequence"/>
</dbReference>
<dbReference type="GO" id="GO:0008643">
    <property type="term" value="P:carbohydrate transport"/>
    <property type="evidence" value="ECO:0007669"/>
    <property type="project" value="InterPro"/>
</dbReference>
<feature type="transmembrane region" description="Helical" evidence="1">
    <location>
        <begin position="377"/>
        <end position="408"/>
    </location>
</feature>
<dbReference type="InterPro" id="IPR001927">
    <property type="entry name" value="Na/Gal_symport"/>
</dbReference>
<organism evidence="2 3">
    <name type="scientific">Neobacillus niacini</name>
    <dbReference type="NCBI Taxonomy" id="86668"/>
    <lineage>
        <taxon>Bacteria</taxon>
        <taxon>Bacillati</taxon>
        <taxon>Bacillota</taxon>
        <taxon>Bacilli</taxon>
        <taxon>Bacillales</taxon>
        <taxon>Bacillaceae</taxon>
        <taxon>Neobacillus</taxon>
    </lineage>
</organism>
<feature type="transmembrane region" description="Helical" evidence="1">
    <location>
        <begin position="29"/>
        <end position="49"/>
    </location>
</feature>
<keyword evidence="1" id="KW-0812">Transmembrane</keyword>
<feature type="transmembrane region" description="Helical" evidence="1">
    <location>
        <begin position="128"/>
        <end position="152"/>
    </location>
</feature>
<feature type="transmembrane region" description="Helical" evidence="1">
    <location>
        <begin position="55"/>
        <end position="76"/>
    </location>
</feature>
<dbReference type="CDD" id="cd17332">
    <property type="entry name" value="MFS_MelB_like"/>
    <property type="match status" value="1"/>
</dbReference>
<evidence type="ECO:0000256" key="1">
    <source>
        <dbReference type="SAM" id="Phobius"/>
    </source>
</evidence>
<dbReference type="NCBIfam" id="TIGR00792">
    <property type="entry name" value="gph"/>
    <property type="match status" value="1"/>
</dbReference>
<keyword evidence="1" id="KW-1133">Transmembrane helix</keyword>
<dbReference type="PANTHER" id="PTHR11328">
    <property type="entry name" value="MAJOR FACILITATOR SUPERFAMILY DOMAIN-CONTAINING PROTEIN"/>
    <property type="match status" value="1"/>
</dbReference>
<dbReference type="GO" id="GO:0015293">
    <property type="term" value="F:symporter activity"/>
    <property type="evidence" value="ECO:0007669"/>
    <property type="project" value="InterPro"/>
</dbReference>
<dbReference type="GO" id="GO:0005886">
    <property type="term" value="C:plasma membrane"/>
    <property type="evidence" value="ECO:0007669"/>
    <property type="project" value="TreeGrafter"/>
</dbReference>
<dbReference type="SUPFAM" id="SSF103473">
    <property type="entry name" value="MFS general substrate transporter"/>
    <property type="match status" value="1"/>
</dbReference>
<feature type="transmembrane region" description="Helical" evidence="1">
    <location>
        <begin position="97"/>
        <end position="116"/>
    </location>
</feature>
<reference evidence="3" key="2">
    <citation type="submission" date="2020-08" db="EMBL/GenBank/DDBJ databases">
        <title>The Agave Microbiome: Exploring the role of microbial communities in plant adaptations to desert environments.</title>
        <authorList>
            <person name="Partida-Martinez L.P."/>
        </authorList>
    </citation>
    <scope>NUCLEOTIDE SEQUENCE [LARGE SCALE GENOMIC DNA]</scope>
    <source>
        <strain evidence="3">AT2.8</strain>
    </source>
</reference>
<dbReference type="PANTHER" id="PTHR11328:SF24">
    <property type="entry name" value="MAJOR FACILITATOR SUPERFAMILY (MFS) PROFILE DOMAIN-CONTAINING PROTEIN"/>
    <property type="match status" value="1"/>
</dbReference>
<gene>
    <name evidence="2" type="ORF">F4694_003161</name>
</gene>
<comment type="caution">
    <text evidence="2">The sequence shown here is derived from an EMBL/GenBank/DDBJ whole genome shotgun (WGS) entry which is preliminary data.</text>
</comment>
<feature type="transmembrane region" description="Helical" evidence="1">
    <location>
        <begin position="164"/>
        <end position="185"/>
    </location>
</feature>
<feature type="transmembrane region" description="Helical" evidence="1">
    <location>
        <begin position="280"/>
        <end position="303"/>
    </location>
</feature>
<dbReference type="GO" id="GO:0006814">
    <property type="term" value="P:sodium ion transport"/>
    <property type="evidence" value="ECO:0007669"/>
    <property type="project" value="InterPro"/>
</dbReference>
<feature type="transmembrane region" description="Helical" evidence="1">
    <location>
        <begin position="334"/>
        <end position="356"/>
    </location>
</feature>
<dbReference type="Pfam" id="PF13347">
    <property type="entry name" value="MFS_2"/>
    <property type="match status" value="1"/>
</dbReference>
<dbReference type="AlphaFoldDB" id="A0A852TDV8"/>
<evidence type="ECO:0000313" key="2">
    <source>
        <dbReference type="EMBL" id="NYE06381.1"/>
    </source>
</evidence>
<dbReference type="Gene3D" id="1.20.1250.20">
    <property type="entry name" value="MFS general substrate transporter like domains"/>
    <property type="match status" value="2"/>
</dbReference>
<feature type="transmembrane region" description="Helical" evidence="1">
    <location>
        <begin position="197"/>
        <end position="216"/>
    </location>
</feature>
<feature type="transmembrane region" description="Helical" evidence="1">
    <location>
        <begin position="310"/>
        <end position="328"/>
    </location>
</feature>
<evidence type="ECO:0000313" key="3">
    <source>
        <dbReference type="Proteomes" id="UP000548423"/>
    </source>
</evidence>
<proteinExistence type="predicted"/>
<feature type="transmembrane region" description="Helical" evidence="1">
    <location>
        <begin position="246"/>
        <end position="274"/>
    </location>
</feature>